<evidence type="ECO:0000256" key="2">
    <source>
        <dbReference type="SAM" id="MobiDB-lite"/>
    </source>
</evidence>
<dbReference type="InterPro" id="IPR015942">
    <property type="entry name" value="Asp/Glu/hydantoin_racemase"/>
</dbReference>
<evidence type="ECO:0000313" key="4">
    <source>
        <dbReference type="Proteomes" id="UP000053831"/>
    </source>
</evidence>
<dbReference type="GO" id="GO:0047661">
    <property type="term" value="F:amino-acid racemase activity"/>
    <property type="evidence" value="ECO:0007669"/>
    <property type="project" value="InterPro"/>
</dbReference>
<gene>
    <name evidence="3" type="ORF">ESCO_003423</name>
</gene>
<sequence length="306" mass="33599">MKAKQAPKRFSPPEGTISVLLLNPNSSRPMTEAMARLVIPKLKHATMSIILETYTAPSGPKSINNDQDIKASTDVVLEDERLMRLLHGPDAKYDYVIVACFSVHPLVSVLGGMLSIPVIGIFEASVDLASGIWSRTARAMFSEDADCPTTTTSAGHLEEGMNSPQQQGDQPQGPERWAIITTGEFWEEHLSTGVERLGKDDDSFVGVFSTGLTAADFHTGEEIDQERIKKDEEIKRKVREAMRRLLQCQGVRYVIMGCGGMGSLRTFISDTAVELTSSKIQVIDPVVAAMSQVHDFEARGEKSYPQ</sequence>
<protein>
    <recommendedName>
        <fullName evidence="5">Hydantoin racemase</fullName>
    </recommendedName>
</protein>
<dbReference type="OrthoDB" id="412018at2759"/>
<dbReference type="AlphaFoldDB" id="A0A0M8N9S8"/>
<dbReference type="EMBL" id="LGSR01000002">
    <property type="protein sequence ID" value="KOS22990.1"/>
    <property type="molecule type" value="Genomic_DNA"/>
</dbReference>
<comment type="caution">
    <text evidence="3">The sequence shown here is derived from an EMBL/GenBank/DDBJ whole genome shotgun (WGS) entry which is preliminary data.</text>
</comment>
<keyword evidence="4" id="KW-1185">Reference proteome</keyword>
<feature type="compositionally biased region" description="Low complexity" evidence="2">
    <location>
        <begin position="164"/>
        <end position="174"/>
    </location>
</feature>
<evidence type="ECO:0000256" key="1">
    <source>
        <dbReference type="ARBA" id="ARBA00038414"/>
    </source>
</evidence>
<dbReference type="InterPro" id="IPR053714">
    <property type="entry name" value="Iso_Racemase_Enz_sf"/>
</dbReference>
<evidence type="ECO:0000313" key="3">
    <source>
        <dbReference type="EMBL" id="KOS22990.1"/>
    </source>
</evidence>
<dbReference type="Proteomes" id="UP000053831">
    <property type="component" value="Unassembled WGS sequence"/>
</dbReference>
<comment type="similarity">
    <text evidence="1">Belongs to the HyuE racemase family.</text>
</comment>
<accession>A0A0M8N9S8</accession>
<dbReference type="PANTHER" id="PTHR28047">
    <property type="entry name" value="PROTEIN DCG1"/>
    <property type="match status" value="1"/>
</dbReference>
<dbReference type="Pfam" id="PF01177">
    <property type="entry name" value="Asp_Glu_race"/>
    <property type="match status" value="2"/>
</dbReference>
<dbReference type="STRING" id="150374.A0A0M8N9S8"/>
<proteinExistence type="inferred from homology"/>
<evidence type="ECO:0008006" key="5">
    <source>
        <dbReference type="Google" id="ProtNLM"/>
    </source>
</evidence>
<feature type="region of interest" description="Disordered" evidence="2">
    <location>
        <begin position="145"/>
        <end position="174"/>
    </location>
</feature>
<reference evidence="3 4" key="1">
    <citation type="submission" date="2015-07" db="EMBL/GenBank/DDBJ databases">
        <title>The genome of the fungus Escovopsis weberi, a specialized disease agent of ant agriculture.</title>
        <authorList>
            <person name="de Man T.J."/>
            <person name="Stajich J.E."/>
            <person name="Kubicek C.P."/>
            <person name="Chenthamara K."/>
            <person name="Atanasova L."/>
            <person name="Druzhinina I.S."/>
            <person name="Birnbaum S."/>
            <person name="Barribeau S.M."/>
            <person name="Teiling C."/>
            <person name="Suen G."/>
            <person name="Currie C."/>
            <person name="Gerardo N.M."/>
        </authorList>
    </citation>
    <scope>NUCLEOTIDE SEQUENCE [LARGE SCALE GENOMIC DNA]</scope>
</reference>
<organism evidence="3 4">
    <name type="scientific">Escovopsis weberi</name>
    <dbReference type="NCBI Taxonomy" id="150374"/>
    <lineage>
        <taxon>Eukaryota</taxon>
        <taxon>Fungi</taxon>
        <taxon>Dikarya</taxon>
        <taxon>Ascomycota</taxon>
        <taxon>Pezizomycotina</taxon>
        <taxon>Sordariomycetes</taxon>
        <taxon>Hypocreomycetidae</taxon>
        <taxon>Hypocreales</taxon>
        <taxon>Hypocreaceae</taxon>
        <taxon>Escovopsis</taxon>
    </lineage>
</organism>
<dbReference type="InterPro" id="IPR052186">
    <property type="entry name" value="Hydantoin_racemase-like"/>
</dbReference>
<dbReference type="PANTHER" id="PTHR28047:SF5">
    <property type="entry name" value="PROTEIN DCG1"/>
    <property type="match status" value="1"/>
</dbReference>
<name>A0A0M8N9S8_ESCWE</name>
<dbReference type="Gene3D" id="3.40.50.12500">
    <property type="match status" value="2"/>
</dbReference>